<dbReference type="InterPro" id="IPR000943">
    <property type="entry name" value="RNA_pol_sigma70"/>
</dbReference>
<dbReference type="Pfam" id="PF04545">
    <property type="entry name" value="Sigma70_r4"/>
    <property type="match status" value="1"/>
</dbReference>
<evidence type="ECO:0000256" key="2">
    <source>
        <dbReference type="ARBA" id="ARBA00023082"/>
    </source>
</evidence>
<feature type="region of interest" description="Disordered" evidence="5">
    <location>
        <begin position="1"/>
        <end position="39"/>
    </location>
</feature>
<dbReference type="Pfam" id="PF04542">
    <property type="entry name" value="Sigma70_r2"/>
    <property type="match status" value="1"/>
</dbReference>
<dbReference type="PANTHER" id="PTHR30385">
    <property type="entry name" value="SIGMA FACTOR F FLAGELLAR"/>
    <property type="match status" value="1"/>
</dbReference>
<evidence type="ECO:0000256" key="5">
    <source>
        <dbReference type="SAM" id="MobiDB-lite"/>
    </source>
</evidence>
<sequence>MDSPAPAVEPAPPAGDSGAGEAVAAPSRPAATISSAPSRDRACRMRELLDEAESCVDERRQQRLRQQVVTEYLPVARSIAARYSGRGVERSDLDQLAYLGLVKAVRRWRPGLSEDFLQFAVPTIVGEIKRYFRDHSWLVRPPRRIQELRAAINEAEQHYWQRKGARPTDTELAKLCDTTEADVVEARGATTLCRPPSLDEQQGAGWAMAQSWGAQDDEIGKIEDRMAVGRLLEALTDRERQVVELRFGQGWSQSRIGAEIGVSQMQVSRWLRAIALKLRTTWDG</sequence>
<dbReference type="OrthoDB" id="9804285at2"/>
<dbReference type="InterPro" id="IPR007630">
    <property type="entry name" value="RNA_pol_sigma70_r4"/>
</dbReference>
<dbReference type="InterPro" id="IPR036388">
    <property type="entry name" value="WH-like_DNA-bd_sf"/>
</dbReference>
<dbReference type="GO" id="GO:0003677">
    <property type="term" value="F:DNA binding"/>
    <property type="evidence" value="ECO:0007669"/>
    <property type="project" value="UniProtKB-KW"/>
</dbReference>
<dbReference type="InterPro" id="IPR007627">
    <property type="entry name" value="RNA_pol_sigma70_r2"/>
</dbReference>
<dbReference type="Gene3D" id="1.10.10.10">
    <property type="entry name" value="Winged helix-like DNA-binding domain superfamily/Winged helix DNA-binding domain"/>
    <property type="match status" value="2"/>
</dbReference>
<dbReference type="SUPFAM" id="SSF88659">
    <property type="entry name" value="Sigma3 and sigma4 domains of RNA polymerase sigma factors"/>
    <property type="match status" value="2"/>
</dbReference>
<dbReference type="InterPro" id="IPR013324">
    <property type="entry name" value="RNA_pol_sigma_r3/r4-like"/>
</dbReference>
<keyword evidence="3" id="KW-0238">DNA-binding</keyword>
<organism evidence="8 9">
    <name type="scientific">Nakamurella flava</name>
    <dbReference type="NCBI Taxonomy" id="2576308"/>
    <lineage>
        <taxon>Bacteria</taxon>
        <taxon>Bacillati</taxon>
        <taxon>Actinomycetota</taxon>
        <taxon>Actinomycetes</taxon>
        <taxon>Nakamurellales</taxon>
        <taxon>Nakamurellaceae</taxon>
        <taxon>Nakamurella</taxon>
    </lineage>
</organism>
<protein>
    <submittedName>
        <fullName evidence="8">Sigma-70 family RNA polymerase sigma factor</fullName>
    </submittedName>
</protein>
<dbReference type="GO" id="GO:0006352">
    <property type="term" value="P:DNA-templated transcription initiation"/>
    <property type="evidence" value="ECO:0007669"/>
    <property type="project" value="InterPro"/>
</dbReference>
<gene>
    <name evidence="8" type="ORF">FDO65_15915</name>
</gene>
<keyword evidence="9" id="KW-1185">Reference proteome</keyword>
<name>A0A4U6QCJ7_9ACTN</name>
<dbReference type="CDD" id="cd06171">
    <property type="entry name" value="Sigma70_r4"/>
    <property type="match status" value="1"/>
</dbReference>
<dbReference type="NCBIfam" id="TIGR02937">
    <property type="entry name" value="sigma70-ECF"/>
    <property type="match status" value="1"/>
</dbReference>
<comment type="caution">
    <text evidence="8">The sequence shown here is derived from an EMBL/GenBank/DDBJ whole genome shotgun (WGS) entry which is preliminary data.</text>
</comment>
<feature type="domain" description="RNA polymerase sigma-70 region 2" evidence="6">
    <location>
        <begin position="69"/>
        <end position="137"/>
    </location>
</feature>
<evidence type="ECO:0000256" key="3">
    <source>
        <dbReference type="ARBA" id="ARBA00023125"/>
    </source>
</evidence>
<dbReference type="PANTHER" id="PTHR30385:SF4">
    <property type="entry name" value="RNA POLYMERASE SIGMA-E FACTOR"/>
    <property type="match status" value="1"/>
</dbReference>
<dbReference type="GO" id="GO:0016987">
    <property type="term" value="F:sigma factor activity"/>
    <property type="evidence" value="ECO:0007669"/>
    <property type="project" value="UniProtKB-KW"/>
</dbReference>
<evidence type="ECO:0000256" key="4">
    <source>
        <dbReference type="ARBA" id="ARBA00023163"/>
    </source>
</evidence>
<proteinExistence type="predicted"/>
<dbReference type="InterPro" id="IPR014284">
    <property type="entry name" value="RNA_pol_sigma-70_dom"/>
</dbReference>
<evidence type="ECO:0000259" key="7">
    <source>
        <dbReference type="Pfam" id="PF04545"/>
    </source>
</evidence>
<dbReference type="RefSeq" id="WP_137450723.1">
    <property type="nucleotide sequence ID" value="NZ_SZZH01000004.1"/>
</dbReference>
<keyword evidence="1" id="KW-0805">Transcription regulation</keyword>
<dbReference type="EMBL" id="SZZH01000004">
    <property type="protein sequence ID" value="TKV57639.1"/>
    <property type="molecule type" value="Genomic_DNA"/>
</dbReference>
<dbReference type="SUPFAM" id="SSF88946">
    <property type="entry name" value="Sigma2 domain of RNA polymerase sigma factors"/>
    <property type="match status" value="1"/>
</dbReference>
<dbReference type="PRINTS" id="PR00046">
    <property type="entry name" value="SIGMA70FCT"/>
</dbReference>
<evidence type="ECO:0000313" key="9">
    <source>
        <dbReference type="Proteomes" id="UP000306985"/>
    </source>
</evidence>
<evidence type="ECO:0000259" key="6">
    <source>
        <dbReference type="Pfam" id="PF04542"/>
    </source>
</evidence>
<dbReference type="AlphaFoldDB" id="A0A4U6QCJ7"/>
<dbReference type="Gene3D" id="1.20.120.1810">
    <property type="match status" value="1"/>
</dbReference>
<evidence type="ECO:0000313" key="8">
    <source>
        <dbReference type="EMBL" id="TKV57639.1"/>
    </source>
</evidence>
<dbReference type="Proteomes" id="UP000306985">
    <property type="component" value="Unassembled WGS sequence"/>
</dbReference>
<keyword evidence="2" id="KW-0731">Sigma factor</keyword>
<evidence type="ECO:0000256" key="1">
    <source>
        <dbReference type="ARBA" id="ARBA00023015"/>
    </source>
</evidence>
<reference evidence="8 9" key="1">
    <citation type="submission" date="2019-05" db="EMBL/GenBank/DDBJ databases">
        <title>Nakamurella sp. N5BH11, whole genome shotgun sequence.</title>
        <authorList>
            <person name="Tuo L."/>
        </authorList>
    </citation>
    <scope>NUCLEOTIDE SEQUENCE [LARGE SCALE GENOMIC DNA]</scope>
    <source>
        <strain evidence="8 9">N5BH11</strain>
    </source>
</reference>
<accession>A0A4U6QCJ7</accession>
<dbReference type="InterPro" id="IPR013325">
    <property type="entry name" value="RNA_pol_sigma_r2"/>
</dbReference>
<keyword evidence="4" id="KW-0804">Transcription</keyword>
<feature type="domain" description="RNA polymerase sigma-70 region 4" evidence="7">
    <location>
        <begin position="231"/>
        <end position="279"/>
    </location>
</feature>